<feature type="transmembrane region" description="Helical" evidence="2">
    <location>
        <begin position="190"/>
        <end position="208"/>
    </location>
</feature>
<dbReference type="PROSITE" id="PS50011">
    <property type="entry name" value="PROTEIN_KINASE_DOM"/>
    <property type="match status" value="1"/>
</dbReference>
<reference evidence="4" key="1">
    <citation type="submission" date="2019-03" db="EMBL/GenBank/DDBJ databases">
        <title>Long read genome sequence of the mycoparasitic Pythium oligandrum ATCC 38472 isolated from sugarbeet rhizosphere.</title>
        <authorList>
            <person name="Gaulin E."/>
        </authorList>
    </citation>
    <scope>NUCLEOTIDE SEQUENCE</scope>
    <source>
        <strain evidence="4">ATCC 38472_TT</strain>
    </source>
</reference>
<dbReference type="Proteomes" id="UP000794436">
    <property type="component" value="Unassembled WGS sequence"/>
</dbReference>
<comment type="caution">
    <text evidence="4">The sequence shown here is derived from an EMBL/GenBank/DDBJ whole genome shotgun (WGS) entry which is preliminary data.</text>
</comment>
<dbReference type="PANTHER" id="PTHR44329">
    <property type="entry name" value="SERINE/THREONINE-PROTEIN KINASE TNNI3K-RELATED"/>
    <property type="match status" value="1"/>
</dbReference>
<dbReference type="Pfam" id="PF00069">
    <property type="entry name" value="Pkinase"/>
    <property type="match status" value="1"/>
</dbReference>
<feature type="transmembrane region" description="Helical" evidence="2">
    <location>
        <begin position="446"/>
        <end position="464"/>
    </location>
</feature>
<evidence type="ECO:0000259" key="3">
    <source>
        <dbReference type="PROSITE" id="PS50011"/>
    </source>
</evidence>
<feature type="transmembrane region" description="Helical" evidence="2">
    <location>
        <begin position="411"/>
        <end position="431"/>
    </location>
</feature>
<feature type="transmembrane region" description="Helical" evidence="2">
    <location>
        <begin position="381"/>
        <end position="404"/>
    </location>
</feature>
<keyword evidence="2" id="KW-0812">Transmembrane</keyword>
<evidence type="ECO:0000256" key="1">
    <source>
        <dbReference type="SAM" id="MobiDB-lite"/>
    </source>
</evidence>
<dbReference type="Gene3D" id="1.10.510.10">
    <property type="entry name" value="Transferase(Phosphotransferase) domain 1"/>
    <property type="match status" value="1"/>
</dbReference>
<dbReference type="AlphaFoldDB" id="A0A8K1C3A3"/>
<proteinExistence type="predicted"/>
<evidence type="ECO:0000313" key="4">
    <source>
        <dbReference type="EMBL" id="TMW55624.1"/>
    </source>
</evidence>
<dbReference type="InterPro" id="IPR000719">
    <property type="entry name" value="Prot_kinase_dom"/>
</dbReference>
<gene>
    <name evidence="4" type="ORF">Poli38472_010506</name>
</gene>
<feature type="domain" description="Protein kinase" evidence="3">
    <location>
        <begin position="534"/>
        <end position="796"/>
    </location>
</feature>
<dbReference type="SUPFAM" id="SSF56112">
    <property type="entry name" value="Protein kinase-like (PK-like)"/>
    <property type="match status" value="1"/>
</dbReference>
<evidence type="ECO:0000256" key="2">
    <source>
        <dbReference type="SAM" id="Phobius"/>
    </source>
</evidence>
<feature type="compositionally biased region" description="Basic and acidic residues" evidence="1">
    <location>
        <begin position="12"/>
        <end position="21"/>
    </location>
</feature>
<dbReference type="PANTHER" id="PTHR44329:SF214">
    <property type="entry name" value="PROTEIN KINASE DOMAIN-CONTAINING PROTEIN"/>
    <property type="match status" value="1"/>
</dbReference>
<feature type="transmembrane region" description="Helical" evidence="2">
    <location>
        <begin position="300"/>
        <end position="324"/>
    </location>
</feature>
<dbReference type="InterPro" id="IPR051681">
    <property type="entry name" value="Ser/Thr_Kinases-Pseudokinases"/>
</dbReference>
<feature type="region of interest" description="Disordered" evidence="1">
    <location>
        <begin position="826"/>
        <end position="847"/>
    </location>
</feature>
<dbReference type="InterPro" id="IPR008271">
    <property type="entry name" value="Ser/Thr_kinase_AS"/>
</dbReference>
<dbReference type="OrthoDB" id="4062651at2759"/>
<sequence length="847" mass="97111">MVQRVDVSAAPYERRIEIQDRSEDEQDSDHNGCDGYSHMTTPSRVPRPRMLQRQASGLQQRPQMLQRQASGLQQRHPAPLTRQRVVMFGGVSTMNLPSRVDEEDEYEAMRESDVMEPPRRSSLSTMNGGDRRSIDSSISTLFLSDSQKILAHIDPNRDLKRLTNRFRDERMEESFQLYTSMNDFPAARRILLSLLGCQVVAYLLFVILRHTCLGRKPHQSDEAQSLGYALYDLNQTSDSNVTAFHKLETCHRYQMPEVNPYFGILLWGFAPFTLLYGLFPLKYLESTMSLRIAVYYIRRFWKTIAALIVLLWAVGLDLFLHHVLFAVRDQRMEMIGDGELSCAKKNPTPREWSEQSEWWAHHKNREFLSVSFWILIYQVRLASSIIMAVLAVVATVTGIVSVALKLDFRHVLINSVALWGTTMGILFWGQSMSLSSRDAYNLGNKFFLFLCVLFPTCLTLVATYSEDRAARLAYASKVRAERINTTLKLDYSVKRMGLENRNLPKDEKELMEEALINANDTRILRKVAIPFIELELKDVVAKSPYGDILLADYHGTQVVIKRLALSSCTPDGLKDFKASVEMLAYLRHPNIVLFIGATYDNLANVGIVLEYLERGDVSTLLRSSIALTWSDPLLKIATDVALGVSYLHNCDPPLVHRDLKSSNLLCTATYSCKISDFGESKRQLAAGALFSTVVGTPYWLAPEILREEKYDVQVDCYSFGIVLIELETRKDPYFDQTENQSTIDIMMGVARGELRPTIPSTCLPSRRELIMRCLDPDPKRRPKMTEILSKLQHEVRQELMDQSSFEHNRDRRRVMLMQRHQRLNRRGLKDLLDQSLSDDEEEKKEDE</sequence>
<dbReference type="EMBL" id="SPLM01000147">
    <property type="protein sequence ID" value="TMW55624.1"/>
    <property type="molecule type" value="Genomic_DNA"/>
</dbReference>
<dbReference type="GO" id="GO:0005524">
    <property type="term" value="F:ATP binding"/>
    <property type="evidence" value="ECO:0007669"/>
    <property type="project" value="InterPro"/>
</dbReference>
<dbReference type="SMART" id="SM00220">
    <property type="entry name" value="S_TKc"/>
    <property type="match status" value="1"/>
</dbReference>
<keyword evidence="2" id="KW-1133">Transmembrane helix</keyword>
<dbReference type="Gene3D" id="3.30.200.20">
    <property type="entry name" value="Phosphorylase Kinase, domain 1"/>
    <property type="match status" value="1"/>
</dbReference>
<feature type="transmembrane region" description="Helical" evidence="2">
    <location>
        <begin position="261"/>
        <end position="279"/>
    </location>
</feature>
<evidence type="ECO:0000313" key="5">
    <source>
        <dbReference type="Proteomes" id="UP000794436"/>
    </source>
</evidence>
<feature type="compositionally biased region" description="Acidic residues" evidence="1">
    <location>
        <begin position="836"/>
        <end position="847"/>
    </location>
</feature>
<feature type="compositionally biased region" description="Basic and acidic residues" evidence="1">
    <location>
        <begin position="109"/>
        <end position="119"/>
    </location>
</feature>
<feature type="region of interest" description="Disordered" evidence="1">
    <location>
        <begin position="1"/>
        <end position="44"/>
    </location>
</feature>
<keyword evidence="2" id="KW-0472">Membrane</keyword>
<dbReference type="InterPro" id="IPR011009">
    <property type="entry name" value="Kinase-like_dom_sf"/>
</dbReference>
<dbReference type="GO" id="GO:0004674">
    <property type="term" value="F:protein serine/threonine kinase activity"/>
    <property type="evidence" value="ECO:0007669"/>
    <property type="project" value="TreeGrafter"/>
</dbReference>
<dbReference type="PROSITE" id="PS00108">
    <property type="entry name" value="PROTEIN_KINASE_ST"/>
    <property type="match status" value="1"/>
</dbReference>
<keyword evidence="5" id="KW-1185">Reference proteome</keyword>
<organism evidence="4 5">
    <name type="scientific">Pythium oligandrum</name>
    <name type="common">Mycoparasitic fungus</name>
    <dbReference type="NCBI Taxonomy" id="41045"/>
    <lineage>
        <taxon>Eukaryota</taxon>
        <taxon>Sar</taxon>
        <taxon>Stramenopiles</taxon>
        <taxon>Oomycota</taxon>
        <taxon>Peronosporomycetes</taxon>
        <taxon>Pythiales</taxon>
        <taxon>Pythiaceae</taxon>
        <taxon>Pythium</taxon>
    </lineage>
</organism>
<feature type="region of interest" description="Disordered" evidence="1">
    <location>
        <begin position="109"/>
        <end position="131"/>
    </location>
</feature>
<accession>A0A8K1C3A3</accession>
<dbReference type="CDD" id="cd13999">
    <property type="entry name" value="STKc_MAP3K-like"/>
    <property type="match status" value="1"/>
</dbReference>
<name>A0A8K1C3A3_PYTOL</name>
<protein>
    <recommendedName>
        <fullName evidence="3">Protein kinase domain-containing protein</fullName>
    </recommendedName>
</protein>